<comment type="caution">
    <text evidence="2">The sequence shown here is derived from an EMBL/GenBank/DDBJ whole genome shotgun (WGS) entry which is preliminary data.</text>
</comment>
<sequence>MIGNFKQIKAEDASDDADRKKLYRKVSALENQVKQLQSDNKDHEKRLKKIEKLLFGFERVSVTDPSDDIKASQPAAVEISDTDGIDNDSVTTVTIN</sequence>
<protein>
    <submittedName>
        <fullName evidence="2">Uncharacterized protein</fullName>
    </submittedName>
</protein>
<dbReference type="EMBL" id="AZER01000016">
    <property type="protein sequence ID" value="KRL27314.1"/>
    <property type="molecule type" value="Genomic_DNA"/>
</dbReference>
<evidence type="ECO:0000256" key="1">
    <source>
        <dbReference type="SAM" id="Coils"/>
    </source>
</evidence>
<evidence type="ECO:0000313" key="3">
    <source>
        <dbReference type="Proteomes" id="UP000051445"/>
    </source>
</evidence>
<dbReference type="AlphaFoldDB" id="A0A0R1PB29"/>
<dbReference type="PATRIC" id="fig|1423746.3.peg.1083"/>
<keyword evidence="3" id="KW-1185">Reference proteome</keyword>
<feature type="coiled-coil region" evidence="1">
    <location>
        <begin position="19"/>
        <end position="53"/>
    </location>
</feature>
<keyword evidence="1" id="KW-0175">Coiled coil</keyword>
<reference evidence="2 3" key="1">
    <citation type="journal article" date="2015" name="Genome Announc.">
        <title>Expanding the biotechnology potential of lactobacilli through comparative genomics of 213 strains and associated genera.</title>
        <authorList>
            <person name="Sun Z."/>
            <person name="Harris H.M."/>
            <person name="McCann A."/>
            <person name="Guo C."/>
            <person name="Argimon S."/>
            <person name="Zhang W."/>
            <person name="Yang X."/>
            <person name="Jeffery I.B."/>
            <person name="Cooney J.C."/>
            <person name="Kagawa T.F."/>
            <person name="Liu W."/>
            <person name="Song Y."/>
            <person name="Salvetti E."/>
            <person name="Wrobel A."/>
            <person name="Rasinkangas P."/>
            <person name="Parkhill J."/>
            <person name="Rea M.C."/>
            <person name="O'Sullivan O."/>
            <person name="Ritari J."/>
            <person name="Douillard F.P."/>
            <person name="Paul Ross R."/>
            <person name="Yang R."/>
            <person name="Briner A.E."/>
            <person name="Felis G.E."/>
            <person name="de Vos W.M."/>
            <person name="Barrangou R."/>
            <person name="Klaenhammer T.R."/>
            <person name="Caufield P.W."/>
            <person name="Cui Y."/>
            <person name="Zhang H."/>
            <person name="O'Toole P.W."/>
        </authorList>
    </citation>
    <scope>NUCLEOTIDE SEQUENCE [LARGE SCALE GENOMIC DNA]</scope>
    <source>
        <strain evidence="2 3">DSM 13145</strain>
    </source>
</reference>
<accession>A0A0R1PB29</accession>
<evidence type="ECO:0000313" key="2">
    <source>
        <dbReference type="EMBL" id="KRL27314.1"/>
    </source>
</evidence>
<dbReference type="STRING" id="1423746.FD27_GL001068"/>
<name>A0A0R1PB29_9LACO</name>
<gene>
    <name evidence="2" type="ORF">FD27_GL001068</name>
</gene>
<proteinExistence type="predicted"/>
<dbReference type="Proteomes" id="UP000051445">
    <property type="component" value="Unassembled WGS sequence"/>
</dbReference>
<organism evidence="2 3">
    <name type="scientific">Limosilactobacillus frumenti DSM 13145</name>
    <dbReference type="NCBI Taxonomy" id="1423746"/>
    <lineage>
        <taxon>Bacteria</taxon>
        <taxon>Bacillati</taxon>
        <taxon>Bacillota</taxon>
        <taxon>Bacilli</taxon>
        <taxon>Lactobacillales</taxon>
        <taxon>Lactobacillaceae</taxon>
        <taxon>Limosilactobacillus</taxon>
    </lineage>
</organism>